<protein>
    <submittedName>
        <fullName evidence="1">Uncharacterized protein</fullName>
    </submittedName>
</protein>
<dbReference type="Proteomes" id="UP001605036">
    <property type="component" value="Unassembled WGS sequence"/>
</dbReference>
<gene>
    <name evidence="1" type="ORF">R1flu_009625</name>
</gene>
<dbReference type="AlphaFoldDB" id="A0ABD1Z2S1"/>
<evidence type="ECO:0000313" key="2">
    <source>
        <dbReference type="Proteomes" id="UP001605036"/>
    </source>
</evidence>
<sequence>MRETRLRNILRKLQPLDEDPVTRTNYLGYCVVLAYRITATLPGRLTNHHTGLFATASSKRRTVRLVYTARAGFERLLEEVFIETLIISALGIAGRCK</sequence>
<dbReference type="EMBL" id="JBHFFA010000002">
    <property type="protein sequence ID" value="KAL2642038.1"/>
    <property type="molecule type" value="Genomic_DNA"/>
</dbReference>
<organism evidence="1 2">
    <name type="scientific">Riccia fluitans</name>
    <dbReference type="NCBI Taxonomy" id="41844"/>
    <lineage>
        <taxon>Eukaryota</taxon>
        <taxon>Viridiplantae</taxon>
        <taxon>Streptophyta</taxon>
        <taxon>Embryophyta</taxon>
        <taxon>Marchantiophyta</taxon>
        <taxon>Marchantiopsida</taxon>
        <taxon>Marchantiidae</taxon>
        <taxon>Marchantiales</taxon>
        <taxon>Ricciaceae</taxon>
        <taxon>Riccia</taxon>
    </lineage>
</organism>
<comment type="caution">
    <text evidence="1">The sequence shown here is derived from an EMBL/GenBank/DDBJ whole genome shotgun (WGS) entry which is preliminary data.</text>
</comment>
<proteinExistence type="predicted"/>
<accession>A0ABD1Z2S1</accession>
<reference evidence="1 2" key="1">
    <citation type="submission" date="2024-09" db="EMBL/GenBank/DDBJ databases">
        <title>Chromosome-scale assembly of Riccia fluitans.</title>
        <authorList>
            <person name="Paukszto L."/>
            <person name="Sawicki J."/>
            <person name="Karawczyk K."/>
            <person name="Piernik-Szablinska J."/>
            <person name="Szczecinska M."/>
            <person name="Mazdziarz M."/>
        </authorList>
    </citation>
    <scope>NUCLEOTIDE SEQUENCE [LARGE SCALE GENOMIC DNA]</scope>
    <source>
        <strain evidence="1">Rf_01</strain>
        <tissue evidence="1">Aerial parts of the thallus</tissue>
    </source>
</reference>
<keyword evidence="2" id="KW-1185">Reference proteome</keyword>
<name>A0ABD1Z2S1_9MARC</name>
<evidence type="ECO:0000313" key="1">
    <source>
        <dbReference type="EMBL" id="KAL2642038.1"/>
    </source>
</evidence>